<reference evidence="1 2" key="1">
    <citation type="journal article" date="2008" name="BMC Genomics">
        <title>The missing link: Bordetella petrii is endowed with both the metabolic versatility of environmental bacteria and virulence traits of pathogenic Bordetellae.</title>
        <authorList>
            <person name="Gross R."/>
            <person name="Guzman C.A."/>
            <person name="Sebaihia M."/>
            <person name="Martins Dos Santos V.A."/>
            <person name="Pieper D.H."/>
            <person name="Koebnik R."/>
            <person name="Lechner M."/>
            <person name="Bartels D."/>
            <person name="Buhrmester J."/>
            <person name="Choudhuri J.V."/>
            <person name="Ebensen T."/>
            <person name="Gaigalat L."/>
            <person name="Herrmann S."/>
            <person name="Khachane A.N."/>
            <person name="Larisch C."/>
            <person name="Link S."/>
            <person name="Linke B."/>
            <person name="Meyer F."/>
            <person name="Mormann S."/>
            <person name="Nakunst D."/>
            <person name="Rueckert C."/>
            <person name="Schneiker-Bekel S."/>
            <person name="Schulze K."/>
            <person name="Vorhoelter F.J."/>
            <person name="Yevsa T."/>
            <person name="Engle J.T."/>
            <person name="Goldman W.E."/>
            <person name="Puehler A."/>
            <person name="Goebel U.B."/>
            <person name="Goesmann A."/>
            <person name="Bloecker H."/>
            <person name="Kaiser O."/>
            <person name="Martinez-Arias R."/>
        </authorList>
    </citation>
    <scope>NUCLEOTIDE SEQUENCE [LARGE SCALE GENOMIC DNA]</scope>
    <source>
        <strain evidence="2">ATCC BAA-461 / DSM 12804 / CCUG 43448 / CIP 107267 / Se-1111R</strain>
    </source>
</reference>
<dbReference type="KEGG" id="bpt:Bpet1008"/>
<dbReference type="EMBL" id="AM902716">
    <property type="protein sequence ID" value="CAP41340.1"/>
    <property type="molecule type" value="Genomic_DNA"/>
</dbReference>
<proteinExistence type="predicted"/>
<keyword evidence="2" id="KW-1185">Reference proteome</keyword>
<accession>A9I983</accession>
<evidence type="ECO:0000313" key="2">
    <source>
        <dbReference type="Proteomes" id="UP000001225"/>
    </source>
</evidence>
<protein>
    <submittedName>
        <fullName evidence="1">Uncharacterized protein</fullName>
    </submittedName>
</protein>
<dbReference type="eggNOG" id="ENOG5033N91">
    <property type="taxonomic scope" value="Bacteria"/>
</dbReference>
<name>A9I983_BORPD</name>
<evidence type="ECO:0000313" key="1">
    <source>
        <dbReference type="EMBL" id="CAP41340.1"/>
    </source>
</evidence>
<dbReference type="AlphaFoldDB" id="A9I983"/>
<sequence length="163" mass="18689">MLATFSAVLASLWLARRPDRLDLKGRAGIRIIVTPGVRQHQEMLMLEVINTGRRPAKVTFIGWEYVTGWRRKKNFVQMTDQADGLSSSLPVVLDDGAEARWCHPFEQWASMVEKFTGTENSANFERLNFVFGTSVGQQYKVRVEKSLSDRLQKIWESKRKGDN</sequence>
<gene>
    <name evidence="1" type="ordered locus">Bpet1008</name>
</gene>
<organism evidence="1 2">
    <name type="scientific">Bordetella petrii (strain ATCC BAA-461 / DSM 12804 / CCUG 43448 / CIP 107267 / Se-1111R)</name>
    <dbReference type="NCBI Taxonomy" id="340100"/>
    <lineage>
        <taxon>Bacteria</taxon>
        <taxon>Pseudomonadati</taxon>
        <taxon>Pseudomonadota</taxon>
        <taxon>Betaproteobacteria</taxon>
        <taxon>Burkholderiales</taxon>
        <taxon>Alcaligenaceae</taxon>
        <taxon>Bordetella</taxon>
    </lineage>
</organism>
<dbReference type="Proteomes" id="UP000001225">
    <property type="component" value="Chromosome"/>
</dbReference>